<reference evidence="6 7" key="1">
    <citation type="submission" date="2024-07" db="EMBL/GenBank/DDBJ databases">
        <title>Section-level genome sequencing and comparative genomics of Aspergillus sections Usti and Cavernicolus.</title>
        <authorList>
            <consortium name="Lawrence Berkeley National Laboratory"/>
            <person name="Nybo J.L."/>
            <person name="Vesth T.C."/>
            <person name="Theobald S."/>
            <person name="Frisvad J.C."/>
            <person name="Larsen T.O."/>
            <person name="Kjaerboelling I."/>
            <person name="Rothschild-Mancinelli K."/>
            <person name="Lyhne E.K."/>
            <person name="Kogle M.E."/>
            <person name="Barry K."/>
            <person name="Clum A."/>
            <person name="Na H."/>
            <person name="Ledsgaard L."/>
            <person name="Lin J."/>
            <person name="Lipzen A."/>
            <person name="Kuo A."/>
            <person name="Riley R."/>
            <person name="Mondo S."/>
            <person name="LaButti K."/>
            <person name="Haridas S."/>
            <person name="Pangalinan J."/>
            <person name="Salamov A.A."/>
            <person name="Simmons B.A."/>
            <person name="Magnuson J.K."/>
            <person name="Chen J."/>
            <person name="Drula E."/>
            <person name="Henrissat B."/>
            <person name="Wiebenga A."/>
            <person name="Lubbers R.J."/>
            <person name="Gomes A.C."/>
            <person name="Makela M.R."/>
            <person name="Stajich J."/>
            <person name="Grigoriev I.V."/>
            <person name="Mortensen U.H."/>
            <person name="De vries R.P."/>
            <person name="Baker S.E."/>
            <person name="Andersen M.R."/>
        </authorList>
    </citation>
    <scope>NUCLEOTIDE SEQUENCE [LARGE SCALE GENOMIC DNA]</scope>
    <source>
        <strain evidence="6 7">CBS 600.67</strain>
    </source>
</reference>
<comment type="similarity">
    <text evidence="4">Belongs to the AIM11 family.</text>
</comment>
<comment type="caution">
    <text evidence="6">The sequence shown here is derived from an EMBL/GenBank/DDBJ whole genome shotgun (WGS) entry which is preliminary data.</text>
</comment>
<organism evidence="6 7">
    <name type="scientific">Aspergillus cavernicola</name>
    <dbReference type="NCBI Taxonomy" id="176166"/>
    <lineage>
        <taxon>Eukaryota</taxon>
        <taxon>Fungi</taxon>
        <taxon>Dikarya</taxon>
        <taxon>Ascomycota</taxon>
        <taxon>Pezizomycotina</taxon>
        <taxon>Eurotiomycetes</taxon>
        <taxon>Eurotiomycetidae</taxon>
        <taxon>Eurotiales</taxon>
        <taxon>Aspergillaceae</taxon>
        <taxon>Aspergillus</taxon>
        <taxon>Aspergillus subgen. Nidulantes</taxon>
    </lineage>
</organism>
<protein>
    <recommendedName>
        <fullName evidence="4">Altered inheritance of mitochondria protein 11</fullName>
    </recommendedName>
</protein>
<comment type="subcellular location">
    <subcellularLocation>
        <location evidence="4">Membrane</location>
        <topology evidence="4">Multi-pass membrane protein</topology>
    </subcellularLocation>
</comment>
<dbReference type="InterPro" id="IPR038814">
    <property type="entry name" value="AIM11"/>
</dbReference>
<dbReference type="PANTHER" id="PTHR39136:SF1">
    <property type="entry name" value="ALTERED INHERITANCE OF MITOCHONDRIA PROTEIN 11"/>
    <property type="match status" value="1"/>
</dbReference>
<dbReference type="PANTHER" id="PTHR39136">
    <property type="entry name" value="ALTERED INHERITANCE OF MITOCHONDRIA PROTEIN 11"/>
    <property type="match status" value="1"/>
</dbReference>
<accession>A0ABR4IV21</accession>
<name>A0ABR4IV21_9EURO</name>
<evidence type="ECO:0000256" key="2">
    <source>
        <dbReference type="ARBA" id="ARBA00022989"/>
    </source>
</evidence>
<proteinExistence type="inferred from homology"/>
<keyword evidence="2" id="KW-1133">Transmembrane helix</keyword>
<evidence type="ECO:0000313" key="6">
    <source>
        <dbReference type="EMBL" id="KAL2831104.1"/>
    </source>
</evidence>
<evidence type="ECO:0000256" key="5">
    <source>
        <dbReference type="SAM" id="MobiDB-lite"/>
    </source>
</evidence>
<gene>
    <name evidence="4" type="primary">AIM11</name>
    <name evidence="6" type="ORF">BDW59DRAFT_6916</name>
</gene>
<keyword evidence="3" id="KW-0472">Membrane</keyword>
<dbReference type="Proteomes" id="UP001610335">
    <property type="component" value="Unassembled WGS sequence"/>
</dbReference>
<evidence type="ECO:0000256" key="4">
    <source>
        <dbReference type="RuleBase" id="RU367098"/>
    </source>
</evidence>
<feature type="compositionally biased region" description="Pro residues" evidence="5">
    <location>
        <begin position="17"/>
        <end position="44"/>
    </location>
</feature>
<evidence type="ECO:0000256" key="3">
    <source>
        <dbReference type="ARBA" id="ARBA00023136"/>
    </source>
</evidence>
<sequence length="204" mass="22132">MVWSFFRSTPKPTDSEPTPPPTSTQPAPPPPPPPPQGQDAPQPPSKKTDPSLPSLWTPRTNTKLLFGGALFFTLSLLTTRRALTRRLNASIPPYYTSSTYFKPKVNGGTEAFEALHLATINVLSFAMMASGGVLYAMDINGLDDIRAYVKKGMSSGVAGQELSAADKELEKEVEQWIGKYMGKKIEGGELKDMEKGGMEAVAKE</sequence>
<keyword evidence="7" id="KW-1185">Reference proteome</keyword>
<feature type="region of interest" description="Disordered" evidence="5">
    <location>
        <begin position="1"/>
        <end position="54"/>
    </location>
</feature>
<evidence type="ECO:0000313" key="7">
    <source>
        <dbReference type="Proteomes" id="UP001610335"/>
    </source>
</evidence>
<evidence type="ECO:0000256" key="1">
    <source>
        <dbReference type="ARBA" id="ARBA00022692"/>
    </source>
</evidence>
<dbReference type="EMBL" id="JBFXLS010000010">
    <property type="protein sequence ID" value="KAL2831104.1"/>
    <property type="molecule type" value="Genomic_DNA"/>
</dbReference>
<keyword evidence="1" id="KW-0812">Transmembrane</keyword>